<dbReference type="Gene3D" id="2.170.270.10">
    <property type="entry name" value="SET domain"/>
    <property type="match status" value="1"/>
</dbReference>
<dbReference type="InterPro" id="IPR053185">
    <property type="entry name" value="SET_domain_protein"/>
</dbReference>
<feature type="domain" description="SET" evidence="2">
    <location>
        <begin position="54"/>
        <end position="238"/>
    </location>
</feature>
<accession>W9Z2G6</accession>
<dbReference type="GeneID" id="19155794"/>
<dbReference type="SUPFAM" id="SSF82199">
    <property type="entry name" value="SET domain"/>
    <property type="match status" value="1"/>
</dbReference>
<name>W9Z2G6_9EURO</name>
<feature type="region of interest" description="Disordered" evidence="1">
    <location>
        <begin position="318"/>
        <end position="340"/>
    </location>
</feature>
<gene>
    <name evidence="3" type="ORF">A1O1_00890</name>
</gene>
<dbReference type="EMBL" id="AMWN01000001">
    <property type="protein sequence ID" value="EXJ95766.1"/>
    <property type="molecule type" value="Genomic_DNA"/>
</dbReference>
<feature type="compositionally biased region" description="Low complexity" evidence="1">
    <location>
        <begin position="26"/>
        <end position="36"/>
    </location>
</feature>
<evidence type="ECO:0000256" key="1">
    <source>
        <dbReference type="SAM" id="MobiDB-lite"/>
    </source>
</evidence>
<dbReference type="RefSeq" id="XP_007719995.1">
    <property type="nucleotide sequence ID" value="XM_007721805.1"/>
</dbReference>
<sequence>MSSLDKAWPDELEADHNTTQTKSHCGPGSRSRSRPGSDMDTDSDSQSRARPQDTLLEVVDTPDRGMAVFARRKIKAGTTVMAEHPLILLHKDEETDPAAIEREFAGLSRSDQKSYLRLWDAQKSRMSRVVSIYYSNCHNCDAFIKPKSETTDAANHEPESEPELQPGTNPRADSDSKVKTKATHGDGGGGSAIGAFSSRFNHSCVPNVQFSYDETTNEMRFRAIRDIPRGKEVCTNYDKTVFEGAAKRRRKQQIYYGFVCACEACEPRTEFWARSDERRRGMYDAFRTVLGCEKRYTSTITITSTHQQHVRGVRTATETAMHGQHHSLPKKYEAKDKSNGQDFESESECFSIVDEAFAALAKLEALLLKEGLVGGPLANTYRSMAKWAERRGDMTQAARWKGKERDVCLVIFGESATSIRTKEIEEKLRKFDNTSDKGTMSRDSRVLTTLR</sequence>
<feature type="region of interest" description="Disordered" evidence="1">
    <location>
        <begin position="1"/>
        <end position="53"/>
    </location>
</feature>
<evidence type="ECO:0000313" key="3">
    <source>
        <dbReference type="EMBL" id="EXJ95766.1"/>
    </source>
</evidence>
<dbReference type="HOGENOM" id="CLU_028281_1_1_1"/>
<feature type="compositionally biased region" description="Basic and acidic residues" evidence="1">
    <location>
        <begin position="149"/>
        <end position="159"/>
    </location>
</feature>
<dbReference type="InterPro" id="IPR001214">
    <property type="entry name" value="SET_dom"/>
</dbReference>
<dbReference type="STRING" id="1182541.W9Z2G6"/>
<evidence type="ECO:0000313" key="4">
    <source>
        <dbReference type="Proteomes" id="UP000019484"/>
    </source>
</evidence>
<dbReference type="CDD" id="cd20071">
    <property type="entry name" value="SET_SMYD"/>
    <property type="match status" value="1"/>
</dbReference>
<feature type="region of interest" description="Disordered" evidence="1">
    <location>
        <begin position="149"/>
        <end position="190"/>
    </location>
</feature>
<keyword evidence="4" id="KW-1185">Reference proteome</keyword>
<feature type="compositionally biased region" description="Basic and acidic residues" evidence="1">
    <location>
        <begin position="330"/>
        <end position="339"/>
    </location>
</feature>
<organism evidence="3 4">
    <name type="scientific">Capronia coronata CBS 617.96</name>
    <dbReference type="NCBI Taxonomy" id="1182541"/>
    <lineage>
        <taxon>Eukaryota</taxon>
        <taxon>Fungi</taxon>
        <taxon>Dikarya</taxon>
        <taxon>Ascomycota</taxon>
        <taxon>Pezizomycotina</taxon>
        <taxon>Eurotiomycetes</taxon>
        <taxon>Chaetothyriomycetidae</taxon>
        <taxon>Chaetothyriales</taxon>
        <taxon>Herpotrichiellaceae</taxon>
        <taxon>Capronia</taxon>
    </lineage>
</organism>
<dbReference type="Proteomes" id="UP000019484">
    <property type="component" value="Unassembled WGS sequence"/>
</dbReference>
<dbReference type="AlphaFoldDB" id="W9Z2G6"/>
<dbReference type="Pfam" id="PF00856">
    <property type="entry name" value="SET"/>
    <property type="match status" value="1"/>
</dbReference>
<evidence type="ECO:0000259" key="2">
    <source>
        <dbReference type="PROSITE" id="PS50280"/>
    </source>
</evidence>
<reference evidence="3 4" key="1">
    <citation type="submission" date="2013-03" db="EMBL/GenBank/DDBJ databases">
        <title>The Genome Sequence of Capronia coronata CBS 617.96.</title>
        <authorList>
            <consortium name="The Broad Institute Genomics Platform"/>
            <person name="Cuomo C."/>
            <person name="de Hoog S."/>
            <person name="Gorbushina A."/>
            <person name="Walker B."/>
            <person name="Young S.K."/>
            <person name="Zeng Q."/>
            <person name="Gargeya S."/>
            <person name="Fitzgerald M."/>
            <person name="Haas B."/>
            <person name="Abouelleil A."/>
            <person name="Allen A.W."/>
            <person name="Alvarado L."/>
            <person name="Arachchi H.M."/>
            <person name="Berlin A.M."/>
            <person name="Chapman S.B."/>
            <person name="Gainer-Dewar J."/>
            <person name="Goldberg J."/>
            <person name="Griggs A."/>
            <person name="Gujja S."/>
            <person name="Hansen M."/>
            <person name="Howarth C."/>
            <person name="Imamovic A."/>
            <person name="Ireland A."/>
            <person name="Larimer J."/>
            <person name="McCowan C."/>
            <person name="Murphy C."/>
            <person name="Pearson M."/>
            <person name="Poon T.W."/>
            <person name="Priest M."/>
            <person name="Roberts A."/>
            <person name="Saif S."/>
            <person name="Shea T."/>
            <person name="Sisk P."/>
            <person name="Sykes S."/>
            <person name="Wortman J."/>
            <person name="Nusbaum C."/>
            <person name="Birren B."/>
        </authorList>
    </citation>
    <scope>NUCLEOTIDE SEQUENCE [LARGE SCALE GENOMIC DNA]</scope>
    <source>
        <strain evidence="3 4">CBS 617.96</strain>
    </source>
</reference>
<dbReference type="eggNOG" id="KOG2084">
    <property type="taxonomic scope" value="Eukaryota"/>
</dbReference>
<dbReference type="SMART" id="SM00317">
    <property type="entry name" value="SET"/>
    <property type="match status" value="1"/>
</dbReference>
<comment type="caution">
    <text evidence="3">The sequence shown here is derived from an EMBL/GenBank/DDBJ whole genome shotgun (WGS) entry which is preliminary data.</text>
</comment>
<dbReference type="PANTHER" id="PTHR47332:SF2">
    <property type="entry name" value="SET-6"/>
    <property type="match status" value="1"/>
</dbReference>
<dbReference type="InterPro" id="IPR046341">
    <property type="entry name" value="SET_dom_sf"/>
</dbReference>
<protein>
    <recommendedName>
        <fullName evidence="2">SET domain-containing protein</fullName>
    </recommendedName>
</protein>
<dbReference type="OrthoDB" id="265717at2759"/>
<proteinExistence type="predicted"/>
<dbReference type="PANTHER" id="PTHR47332">
    <property type="entry name" value="SET DOMAIN-CONTAINING PROTEIN 5"/>
    <property type="match status" value="1"/>
</dbReference>
<dbReference type="PROSITE" id="PS50280">
    <property type="entry name" value="SET"/>
    <property type="match status" value="1"/>
</dbReference>